<comment type="caution">
    <text evidence="2">The sequence shown here is derived from an EMBL/GenBank/DDBJ whole genome shotgun (WGS) entry which is preliminary data.</text>
</comment>
<dbReference type="GeneID" id="72468429"/>
<dbReference type="SUPFAM" id="SSF52540">
    <property type="entry name" value="P-loop containing nucleoside triphosphate hydrolases"/>
    <property type="match status" value="1"/>
</dbReference>
<dbReference type="PANTHER" id="PTHR32182:SF0">
    <property type="entry name" value="DNA REPLICATION AND REPAIR PROTEIN RECF"/>
    <property type="match status" value="1"/>
</dbReference>
<sequence>MNTLKIENFKAFEAGKAFEMSLDNNNMLVYGENGIGKTSIFEAIKLFYFRGRILSERIRANVVEEQRDEETKRVIDDYKHNMTEAISLSIDEVNYCLHNVGSEKVFMISYDNLDNSDDLKILDLVNNAYYTTADKNHPWLFKDLVDWIVEQTNKDLNEDFMCGDVHLNKMDNEGRCSLSSDSQNVPKYSNLNNYFNESILHIVKFIILIECITLFRNDNQKALLVLDDCFNSLDQTNRTFMMKFLLKRTKGMQKIVFTHNIGFFNLFRYIANNIVNTDKPWLYYQLCKISGSLELIKSDEKTTADIKKEAEDKHLTDTEVGNELRRRFEVIVYQLANINNVGELQESRSLLDRLCSPNKQVYLSMDVLANHKCKDIYNLIDEIYANVTNGVYDHLALRLKNKIEDFRKNDFLKRIRPILVELRLMQKVALHQTSHGHAGLPPVSSKEIEFAYSLLDKLEKALNSVSHREDISSL</sequence>
<feature type="domain" description="Rad50/SbcC-type AAA" evidence="1">
    <location>
        <begin position="4"/>
        <end position="50"/>
    </location>
</feature>
<gene>
    <name evidence="2" type="ORF">PRLR5076_03750</name>
</gene>
<dbReference type="Pfam" id="PF13476">
    <property type="entry name" value="AAA_23"/>
    <property type="match status" value="1"/>
</dbReference>
<dbReference type="Proteomes" id="UP000825483">
    <property type="component" value="Unassembled WGS sequence"/>
</dbReference>
<protein>
    <recommendedName>
        <fullName evidence="1">Rad50/SbcC-type AAA domain-containing protein</fullName>
    </recommendedName>
</protein>
<evidence type="ECO:0000259" key="1">
    <source>
        <dbReference type="Pfam" id="PF13476"/>
    </source>
</evidence>
<dbReference type="InterPro" id="IPR027417">
    <property type="entry name" value="P-loop_NTPase"/>
</dbReference>
<dbReference type="PANTHER" id="PTHR32182">
    <property type="entry name" value="DNA REPLICATION AND REPAIR PROTEIN RECF"/>
    <property type="match status" value="1"/>
</dbReference>
<reference evidence="2" key="1">
    <citation type="journal article" date="2022" name="Int. J. Syst. Evol. Microbiol.">
        <title>Prevotella lacticifex sp. nov., isolated from the rumen of cows.</title>
        <authorList>
            <person name="Shinkai T."/>
            <person name="Ikeyama N."/>
            <person name="Kumagai M."/>
            <person name="Ohmori H."/>
            <person name="Sakamoto M."/>
            <person name="Ohkuma M."/>
            <person name="Mitsumori M."/>
        </authorList>
    </citation>
    <scope>NUCLEOTIDE SEQUENCE</scope>
    <source>
        <strain evidence="2">R5076</strain>
    </source>
</reference>
<evidence type="ECO:0000313" key="3">
    <source>
        <dbReference type="Proteomes" id="UP000825483"/>
    </source>
</evidence>
<keyword evidence="3" id="KW-1185">Reference proteome</keyword>
<dbReference type="Gene3D" id="3.40.50.300">
    <property type="entry name" value="P-loop containing nucleotide triphosphate hydrolases"/>
    <property type="match status" value="2"/>
</dbReference>
<dbReference type="AlphaFoldDB" id="A0A9R1C7N6"/>
<dbReference type="EMBL" id="BPUB01000001">
    <property type="protein sequence ID" value="GJG57524.1"/>
    <property type="molecule type" value="Genomic_DNA"/>
</dbReference>
<dbReference type="GO" id="GO:0006302">
    <property type="term" value="P:double-strand break repair"/>
    <property type="evidence" value="ECO:0007669"/>
    <property type="project" value="TreeGrafter"/>
</dbReference>
<accession>A0A9R1C7N6</accession>
<dbReference type="InterPro" id="IPR038729">
    <property type="entry name" value="Rad50/SbcC_AAA"/>
</dbReference>
<dbReference type="GO" id="GO:0000731">
    <property type="term" value="P:DNA synthesis involved in DNA repair"/>
    <property type="evidence" value="ECO:0007669"/>
    <property type="project" value="TreeGrafter"/>
</dbReference>
<organism evidence="2 3">
    <name type="scientific">Prevotella lacticifex</name>
    <dbReference type="NCBI Taxonomy" id="2854755"/>
    <lineage>
        <taxon>Bacteria</taxon>
        <taxon>Pseudomonadati</taxon>
        <taxon>Bacteroidota</taxon>
        <taxon>Bacteroidia</taxon>
        <taxon>Bacteroidales</taxon>
        <taxon>Prevotellaceae</taxon>
        <taxon>Prevotella</taxon>
    </lineage>
</organism>
<evidence type="ECO:0000313" key="2">
    <source>
        <dbReference type="EMBL" id="GJG57524.1"/>
    </source>
</evidence>
<dbReference type="RefSeq" id="WP_223929539.1">
    <property type="nucleotide sequence ID" value="NZ_BPTU01000003.1"/>
</dbReference>
<proteinExistence type="predicted"/>
<name>A0A9R1C7N6_9BACT</name>